<evidence type="ECO:0000313" key="4">
    <source>
        <dbReference type="Proteomes" id="UP001370490"/>
    </source>
</evidence>
<dbReference type="InterPro" id="IPR022812">
    <property type="entry name" value="Dynamin"/>
</dbReference>
<dbReference type="AlphaFoldDB" id="A0AAN8V1E8"/>
<dbReference type="GO" id="GO:0008017">
    <property type="term" value="F:microtubule binding"/>
    <property type="evidence" value="ECO:0007669"/>
    <property type="project" value="TreeGrafter"/>
</dbReference>
<dbReference type="InterPro" id="IPR020850">
    <property type="entry name" value="GED_dom"/>
</dbReference>
<dbReference type="PROSITE" id="PS51388">
    <property type="entry name" value="GED"/>
    <property type="match status" value="1"/>
</dbReference>
<dbReference type="GO" id="GO:0003924">
    <property type="term" value="F:GTPase activity"/>
    <property type="evidence" value="ECO:0007669"/>
    <property type="project" value="InterPro"/>
</dbReference>
<sequence length="164" mass="18955">ELKRFPSLQADIAAAATEALERFRDESRRTVLRLVEMQSSYLTVEFFRKQPLEPEKNANPQATNVDRYSDSHFKRIGANVTAYINMVCDTLKTSIPKAVVYCQVREAKRSLLNHFYAQLGRREKEQLGAMLDEDPALMAKREQIAKRLELYKSARDEIDSVAWK</sequence>
<organism evidence="3 4">
    <name type="scientific">Dillenia turbinata</name>
    <dbReference type="NCBI Taxonomy" id="194707"/>
    <lineage>
        <taxon>Eukaryota</taxon>
        <taxon>Viridiplantae</taxon>
        <taxon>Streptophyta</taxon>
        <taxon>Embryophyta</taxon>
        <taxon>Tracheophyta</taxon>
        <taxon>Spermatophyta</taxon>
        <taxon>Magnoliopsida</taxon>
        <taxon>eudicotyledons</taxon>
        <taxon>Gunneridae</taxon>
        <taxon>Pentapetalae</taxon>
        <taxon>Dilleniales</taxon>
        <taxon>Dilleniaceae</taxon>
        <taxon>Dillenia</taxon>
    </lineage>
</organism>
<dbReference type="GO" id="GO:0005737">
    <property type="term" value="C:cytoplasm"/>
    <property type="evidence" value="ECO:0007669"/>
    <property type="project" value="TreeGrafter"/>
</dbReference>
<dbReference type="Proteomes" id="UP001370490">
    <property type="component" value="Unassembled WGS sequence"/>
</dbReference>
<dbReference type="Pfam" id="PF02212">
    <property type="entry name" value="GED"/>
    <property type="match status" value="1"/>
</dbReference>
<evidence type="ECO:0000256" key="1">
    <source>
        <dbReference type="ARBA" id="ARBA00023175"/>
    </source>
</evidence>
<keyword evidence="4" id="KW-1185">Reference proteome</keyword>
<evidence type="ECO:0000259" key="2">
    <source>
        <dbReference type="PROSITE" id="PS51388"/>
    </source>
</evidence>
<reference evidence="3 4" key="1">
    <citation type="submission" date="2023-12" db="EMBL/GenBank/DDBJ databases">
        <title>A high-quality genome assembly for Dillenia turbinata (Dilleniales).</title>
        <authorList>
            <person name="Chanderbali A."/>
        </authorList>
    </citation>
    <scope>NUCLEOTIDE SEQUENCE [LARGE SCALE GENOMIC DNA]</scope>
    <source>
        <strain evidence="3">LSX21</strain>
        <tissue evidence="3">Leaf</tissue>
    </source>
</reference>
<feature type="domain" description="GED" evidence="2">
    <location>
        <begin position="73"/>
        <end position="164"/>
    </location>
</feature>
<dbReference type="InterPro" id="IPR003130">
    <property type="entry name" value="GED"/>
</dbReference>
<name>A0AAN8V1E8_9MAGN</name>
<comment type="caution">
    <text evidence="3">The sequence shown here is derived from an EMBL/GenBank/DDBJ whole genome shotgun (WGS) entry which is preliminary data.</text>
</comment>
<dbReference type="Gene3D" id="1.20.120.1240">
    <property type="entry name" value="Dynamin, middle domain"/>
    <property type="match status" value="1"/>
</dbReference>
<dbReference type="PANTHER" id="PTHR11566">
    <property type="entry name" value="DYNAMIN"/>
    <property type="match status" value="1"/>
</dbReference>
<dbReference type="GO" id="GO:0005525">
    <property type="term" value="F:GTP binding"/>
    <property type="evidence" value="ECO:0007669"/>
    <property type="project" value="InterPro"/>
</dbReference>
<dbReference type="GO" id="GO:0016020">
    <property type="term" value="C:membrane"/>
    <property type="evidence" value="ECO:0007669"/>
    <property type="project" value="TreeGrafter"/>
</dbReference>
<protein>
    <submittedName>
        <fullName evidence="3">Dynamin GTPase effector</fullName>
    </submittedName>
</protein>
<proteinExistence type="predicted"/>
<dbReference type="SMART" id="SM00302">
    <property type="entry name" value="GED"/>
    <property type="match status" value="1"/>
</dbReference>
<keyword evidence="1" id="KW-0505">Motor protein</keyword>
<accession>A0AAN8V1E8</accession>
<dbReference type="PANTHER" id="PTHR11566:SF80">
    <property type="entry name" value="PHRAGMOPLASTIN DRP1C"/>
    <property type="match status" value="1"/>
</dbReference>
<gene>
    <name evidence="3" type="ORF">RJ641_012103</name>
</gene>
<dbReference type="GO" id="GO:0005874">
    <property type="term" value="C:microtubule"/>
    <property type="evidence" value="ECO:0007669"/>
    <property type="project" value="TreeGrafter"/>
</dbReference>
<evidence type="ECO:0000313" key="3">
    <source>
        <dbReference type="EMBL" id="KAK6921596.1"/>
    </source>
</evidence>
<dbReference type="EMBL" id="JBAMMX010000019">
    <property type="protein sequence ID" value="KAK6921596.1"/>
    <property type="molecule type" value="Genomic_DNA"/>
</dbReference>
<feature type="non-terminal residue" evidence="3">
    <location>
        <position position="1"/>
    </location>
</feature>